<proteinExistence type="predicted"/>
<dbReference type="Pfam" id="PF21074">
    <property type="entry name" value="GDH_C"/>
    <property type="match status" value="1"/>
</dbReference>
<dbReference type="Pfam" id="PF05088">
    <property type="entry name" value="Bac_GDH_CD"/>
    <property type="match status" value="1"/>
</dbReference>
<evidence type="ECO:0000259" key="2">
    <source>
        <dbReference type="Pfam" id="PF05088"/>
    </source>
</evidence>
<feature type="domain" description="NAD-glutamate dehydrogenase N-terminal ACT1" evidence="4">
    <location>
        <begin position="34"/>
        <end position="172"/>
    </location>
</feature>
<dbReference type="EMBL" id="SHNN01000002">
    <property type="protein sequence ID" value="MCX2981687.1"/>
    <property type="molecule type" value="Genomic_DNA"/>
</dbReference>
<dbReference type="InterPro" id="IPR049056">
    <property type="entry name" value="NAD_Glu_DH_HM3"/>
</dbReference>
<name>A0ABT3TH89_9GAMM</name>
<feature type="domain" description="NAD-glutamate dehydrogenase ACT3" evidence="6">
    <location>
        <begin position="548"/>
        <end position="626"/>
    </location>
</feature>
<dbReference type="Pfam" id="PF21077">
    <property type="entry name" value="GDH_ACT3"/>
    <property type="match status" value="1"/>
</dbReference>
<dbReference type="SUPFAM" id="SSF53223">
    <property type="entry name" value="Aminoacid dehydrogenase-like, N-terminal domain"/>
    <property type="match status" value="1"/>
</dbReference>
<reference evidence="7" key="1">
    <citation type="submission" date="2019-02" db="EMBL/GenBank/DDBJ databases">
        <authorList>
            <person name="Li S.-H."/>
        </authorList>
    </citation>
    <scope>NUCLEOTIDE SEQUENCE</scope>
    <source>
        <strain evidence="7">IMCC14734</strain>
    </source>
</reference>
<evidence type="ECO:0000259" key="5">
    <source>
        <dbReference type="Pfam" id="PF21076"/>
    </source>
</evidence>
<dbReference type="InterPro" id="IPR048381">
    <property type="entry name" value="GDH_C"/>
</dbReference>
<dbReference type="InterPro" id="IPR049059">
    <property type="entry name" value="NAD_Glu_DH_HM1"/>
</dbReference>
<dbReference type="Gene3D" id="3.40.50.720">
    <property type="entry name" value="NAD(P)-binding Rossmann-like Domain"/>
    <property type="match status" value="1"/>
</dbReference>
<evidence type="ECO:0000259" key="3">
    <source>
        <dbReference type="Pfam" id="PF21074"/>
    </source>
</evidence>
<dbReference type="InterPro" id="IPR046346">
    <property type="entry name" value="Aminoacid_DH-like_N_sf"/>
</dbReference>
<feature type="domain" description="NAD-specific glutamate dehydrogenase C-terminal" evidence="3">
    <location>
        <begin position="1267"/>
        <end position="1604"/>
    </location>
</feature>
<dbReference type="InterPro" id="IPR028971">
    <property type="entry name" value="NAD-GDH_cat"/>
</dbReference>
<evidence type="ECO:0000256" key="1">
    <source>
        <dbReference type="ARBA" id="ARBA00023002"/>
    </source>
</evidence>
<feature type="domain" description="NAD-glutamate dehydrogenase catalytic" evidence="2">
    <location>
        <begin position="728"/>
        <end position="1222"/>
    </location>
</feature>
<evidence type="ECO:0000259" key="6">
    <source>
        <dbReference type="Pfam" id="PF21077"/>
    </source>
</evidence>
<comment type="caution">
    <text evidence="7">The sequence shown here is derived from an EMBL/GenBank/DDBJ whole genome shotgun (WGS) entry which is preliminary data.</text>
</comment>
<dbReference type="InterPro" id="IPR049064">
    <property type="entry name" value="NAD_Glu_DH_ACT3"/>
</dbReference>
<evidence type="ECO:0000313" key="7">
    <source>
        <dbReference type="EMBL" id="MCX2981687.1"/>
    </source>
</evidence>
<dbReference type="Pfam" id="PF21073">
    <property type="entry name" value="GDH_HM1"/>
    <property type="match status" value="1"/>
</dbReference>
<dbReference type="InterPro" id="IPR036291">
    <property type="entry name" value="NAD(P)-bd_dom_sf"/>
</dbReference>
<dbReference type="Pfam" id="PF21078">
    <property type="entry name" value="GDH_HM3"/>
    <property type="match status" value="1"/>
</dbReference>
<gene>
    <name evidence="7" type="ORF">EYC98_12530</name>
</gene>
<evidence type="ECO:0000259" key="4">
    <source>
        <dbReference type="Pfam" id="PF21075"/>
    </source>
</evidence>
<dbReference type="Pfam" id="PF21079">
    <property type="entry name" value="GDH_HM2"/>
    <property type="match status" value="1"/>
</dbReference>
<dbReference type="RefSeq" id="WP_279245684.1">
    <property type="nucleotide sequence ID" value="NZ_SHNN01000002.1"/>
</dbReference>
<dbReference type="Pfam" id="PF21075">
    <property type="entry name" value="GDH_ACT1"/>
    <property type="match status" value="1"/>
</dbReference>
<protein>
    <submittedName>
        <fullName evidence="7">NAD-glutamate dehydrogenase</fullName>
    </submittedName>
</protein>
<evidence type="ECO:0000313" key="8">
    <source>
        <dbReference type="Proteomes" id="UP001143362"/>
    </source>
</evidence>
<dbReference type="Pfam" id="PF21076">
    <property type="entry name" value="GDH_ACT2"/>
    <property type="match status" value="1"/>
</dbReference>
<keyword evidence="1" id="KW-0560">Oxidoreductase</keyword>
<dbReference type="InterPro" id="IPR049062">
    <property type="entry name" value="NAD_Glu_DH_ACT2"/>
</dbReference>
<organism evidence="7 8">
    <name type="scientific">Candidatus Litorirhabdus singularis</name>
    <dbReference type="NCBI Taxonomy" id="2518993"/>
    <lineage>
        <taxon>Bacteria</taxon>
        <taxon>Pseudomonadati</taxon>
        <taxon>Pseudomonadota</taxon>
        <taxon>Gammaproteobacteria</taxon>
        <taxon>Cellvibrionales</taxon>
        <taxon>Halieaceae</taxon>
        <taxon>Candidatus Litorirhabdus</taxon>
    </lineage>
</organism>
<dbReference type="PANTHER" id="PTHR43403:SF1">
    <property type="entry name" value="NAD-SPECIFIC GLUTAMATE DEHYDROGENASE"/>
    <property type="match status" value="1"/>
</dbReference>
<dbReference type="PIRSF" id="PIRSF036761">
    <property type="entry name" value="GDH_Mll4104"/>
    <property type="match status" value="1"/>
</dbReference>
<dbReference type="SUPFAM" id="SSF51735">
    <property type="entry name" value="NAD(P)-binding Rossmann-fold domains"/>
    <property type="match status" value="1"/>
</dbReference>
<accession>A0ABT3TH89</accession>
<keyword evidence="8" id="KW-1185">Reference proteome</keyword>
<sequence>MKDNSIRQKMLNDLSAMIAKRADSGEAAIVDSLAQLFFRSFPADDLRGLDVADLFGFIYSSFGLLRTWPGGAACIDIGNPDVEQSGWESSHTVVTVIAPDMPFLLDSVRGELNRRNTTIHNLHGQNFAVERAASGEIIAIEPRNGQEREVVSLFFFSIDRCTDADEIAEMRATIAEILEEVAYVVTDFSSMRDRLAEVSVAVAEEEQIDEEIRNEHVAFLQWLDRNNITLLGYESLAIRYEQEHAQVMEQEHTRLGMLRLRESRGKAYLVQDLADAAAAPEVLLERQLSFSKSRRRSRVHRLAYPDYVEINEYDPQGRVKTHHRFLGLFTAAVYSMSPAHIPIVRKKIARVMEASGFNDSNHEGRELTRVLQMFPRDELLQADVQELSRMSTAVNQIQERRQVRLITRLESHEKFCYCMVYMPRDRYTTAVRESIQAMLGDAMGSHRSEFNTYFSESILVRIYFVFLLDPDEPIELDLDSLEEQVIALTQSWQDRLHNRLLEQYGEEQGMELVARYGSSFPAGYREDFDTRIATMDVGRLLQICDGKQLEMSLYRLVDEPAERLRFRLYHRDTSLPLSDVLPILENLGLRVLAENAYPVREKGGAQLWIQDFSLSYALSGAFELAQVKQDFTDAFGRIWSGEAESDGFNKMLLGSRLDWREISLLRAFAKYLRQILFNFSPEYIAETLAEHVHVAGALVELFLTRFDPDFEGDGDWRGERELLLSQRIIDALEQVENLGQDRIIRQYLALIQAIQRTNYFQTDASGAEKSYISFKFRPSLIPGVPAPVPKHEIFVYSPAVEGVHLRGGKVARGGLRWSDRHEDYRTEVLGLVKAQQVKNAVIVPVGAKGGFVCKRHLADTSRDALQQEAVACYQTFIRGLLDITDNLIEGEVVPPPRVVRKDRDDTYLVVAADKGTATFSDIANAIAREYDFWLDDAFASGGSAGYDHKKMGITARGAWVSVQRHFRELGLDIQNTTFSVVGVGDMAGDVFGNGMLLSEQIQLVAAFNHQHVFIDPNPDPAASFAERQRLFQLPRSSWEDYEADLISAGGGIFSRAAKSISISPEMQQRFDIPVSAMTPAELINALLKSPCDLLWNGGIGTYVKSSEEQHAEVGDKANDAVRVDGSELRCRVVGEGGNLGLTQLGRVEYSLTGGRSNTDFIDNAGGVDCSDHEVNIKILLNAVVARGDLTLKHRDKFLQEMTDSVAELVLRNNYRQTQAISIAESEAVQRSGEYRRVLNRLEQLGLLDRELEFLPSDEQLAERRLQNQGLTRPELSVLISYSKGILKEALAVSALTDDSYLAAAVTGGFPAAVVESYRKEVGEHRLAREIVATQIANDLVNRMGVSFIGRLISSTGASVPEIAIAYSASREIFQLDDYWEAIEALDFAVDAELQVEMMRELIRLIRNACRWLLRNRRNGLDAGAAIGEFKNGVAEIASALPELLCGESAHAVQERFQKLQDSGVPKQLAQFVAGADHLYSALGIISAAAEHEATNLEVGSLFYRLGETLELDWFARLVTGITVENEWQAQARDTYLEDLQWQQRSLAVGALKHVCEERDTELCLQRWTQQEAALIERWKTMLGELHAAKTPDFAMFAVANRELLDLAQSSLN</sequence>
<dbReference type="InterPro" id="IPR024727">
    <property type="entry name" value="NAD_Glu_DH_N_ACT1"/>
</dbReference>
<dbReference type="InterPro" id="IPR049058">
    <property type="entry name" value="NAD_Glu_DH_HM2"/>
</dbReference>
<dbReference type="InterPro" id="IPR007780">
    <property type="entry name" value="NAD_Glu_DH_bac"/>
</dbReference>
<dbReference type="PANTHER" id="PTHR43403">
    <property type="entry name" value="NAD-SPECIFIC GLUTAMATE DEHYDROGENASE"/>
    <property type="match status" value="1"/>
</dbReference>
<dbReference type="Proteomes" id="UP001143362">
    <property type="component" value="Unassembled WGS sequence"/>
</dbReference>
<feature type="domain" description="NAD-glutamate dehydrogenase ACT2" evidence="5">
    <location>
        <begin position="404"/>
        <end position="493"/>
    </location>
</feature>